<reference evidence="1" key="1">
    <citation type="submission" date="2024-03" db="EMBL/GenBank/DDBJ databases">
        <title>WGS assembly of Saponaria officinalis var. Norfolk2.</title>
        <authorList>
            <person name="Jenkins J."/>
            <person name="Shu S."/>
            <person name="Grimwood J."/>
            <person name="Barry K."/>
            <person name="Goodstein D."/>
            <person name="Schmutz J."/>
            <person name="Leebens-Mack J."/>
            <person name="Osbourn A."/>
        </authorList>
    </citation>
    <scope>NUCLEOTIDE SEQUENCE [LARGE SCALE GENOMIC DNA]</scope>
    <source>
        <strain evidence="1">JIC</strain>
    </source>
</reference>
<evidence type="ECO:0000313" key="2">
    <source>
        <dbReference type="Proteomes" id="UP001443914"/>
    </source>
</evidence>
<evidence type="ECO:0000313" key="1">
    <source>
        <dbReference type="EMBL" id="KAK9672125.1"/>
    </source>
</evidence>
<dbReference type="AlphaFoldDB" id="A0AAW1H7V0"/>
<accession>A0AAW1H7V0</accession>
<keyword evidence="2" id="KW-1185">Reference proteome</keyword>
<dbReference type="EMBL" id="JBDFQZ010000012">
    <property type="protein sequence ID" value="KAK9672125.1"/>
    <property type="molecule type" value="Genomic_DNA"/>
</dbReference>
<name>A0AAW1H7V0_SAPOF</name>
<organism evidence="1 2">
    <name type="scientific">Saponaria officinalis</name>
    <name type="common">Common soapwort</name>
    <name type="synonym">Lychnis saponaria</name>
    <dbReference type="NCBI Taxonomy" id="3572"/>
    <lineage>
        <taxon>Eukaryota</taxon>
        <taxon>Viridiplantae</taxon>
        <taxon>Streptophyta</taxon>
        <taxon>Embryophyta</taxon>
        <taxon>Tracheophyta</taxon>
        <taxon>Spermatophyta</taxon>
        <taxon>Magnoliopsida</taxon>
        <taxon>eudicotyledons</taxon>
        <taxon>Gunneridae</taxon>
        <taxon>Pentapetalae</taxon>
        <taxon>Caryophyllales</taxon>
        <taxon>Caryophyllaceae</taxon>
        <taxon>Caryophylleae</taxon>
        <taxon>Saponaria</taxon>
    </lineage>
</organism>
<comment type="caution">
    <text evidence="1">The sequence shown here is derived from an EMBL/GenBank/DDBJ whole genome shotgun (WGS) entry which is preliminary data.</text>
</comment>
<dbReference type="Proteomes" id="UP001443914">
    <property type="component" value="Unassembled WGS sequence"/>
</dbReference>
<protein>
    <submittedName>
        <fullName evidence="1">Uncharacterized protein</fullName>
    </submittedName>
</protein>
<sequence length="144" mass="16249">MPPKKSVPTNTTTLEVEQLMRMNAALIAAVKNLTRGREVGNSVSDVSMVIARHHPSKYDGTGGPARLEEQLREFQKLFDTLRCLEDMMRFLEMETYASDLMISEEMLANLLEIGFGIDILDKIPAGGVTCVRAVYLRQGMRRDW</sequence>
<proteinExistence type="predicted"/>
<gene>
    <name evidence="1" type="ORF">RND81_12G078200</name>
</gene>